<evidence type="ECO:0000313" key="5">
    <source>
        <dbReference type="Proteomes" id="UP001500596"/>
    </source>
</evidence>
<evidence type="ECO:0000256" key="1">
    <source>
        <dbReference type="ARBA" id="ARBA00022676"/>
    </source>
</evidence>
<protein>
    <submittedName>
        <fullName evidence="4">Glycosyltransferase family 1 protein</fullName>
    </submittedName>
</protein>
<name>A0ABP4S0R8_9MICO</name>
<dbReference type="Pfam" id="PF13692">
    <property type="entry name" value="Glyco_trans_1_4"/>
    <property type="match status" value="1"/>
</dbReference>
<dbReference type="PANTHER" id="PTHR46401:SF2">
    <property type="entry name" value="GLYCOSYLTRANSFERASE WBBK-RELATED"/>
    <property type="match status" value="1"/>
</dbReference>
<keyword evidence="1" id="KW-0328">Glycosyltransferase</keyword>
<dbReference type="InterPro" id="IPR028098">
    <property type="entry name" value="Glyco_trans_4-like_N"/>
</dbReference>
<organism evidence="4 5">
    <name type="scientific">Microbacterium lacus</name>
    <dbReference type="NCBI Taxonomy" id="415217"/>
    <lineage>
        <taxon>Bacteria</taxon>
        <taxon>Bacillati</taxon>
        <taxon>Actinomycetota</taxon>
        <taxon>Actinomycetes</taxon>
        <taxon>Micrococcales</taxon>
        <taxon>Microbacteriaceae</taxon>
        <taxon>Microbacterium</taxon>
    </lineage>
</organism>
<sequence>MPTIAHAHRLTIATIATDTPMGAQAYQEQIATRAERALSDTGGEAWQVDRAIVRSLRSRLDGNRRLPMSRVATASPRTRRLIGRALYGSAGVTHRMNLELPPAAGGDVVTLHDVVAWLFPDESAPVPAAAREAREADAVICVSEFTAQAATDLLGIRDPHVVHNGVDARFFDAAPLEAAHRSRLGLADRFVLHAGGASTRKNLEALADAWPRVRAERPDLQLVLSGPPHPRRTRLFEGMPGVLMVGRVADDLVPGLVAAATAVVVPSLYEGFGLPVLEAMAANVPVVAANTSSLPEVAGAAAILVNPTGDGIAEGLLAVTAPNAGTASLVRAGRARAAEFTWERAALAHARVWRAVGVSP</sequence>
<reference evidence="5" key="1">
    <citation type="journal article" date="2019" name="Int. J. Syst. Evol. Microbiol.">
        <title>The Global Catalogue of Microorganisms (GCM) 10K type strain sequencing project: providing services to taxonomists for standard genome sequencing and annotation.</title>
        <authorList>
            <consortium name="The Broad Institute Genomics Platform"/>
            <consortium name="The Broad Institute Genome Sequencing Center for Infectious Disease"/>
            <person name="Wu L."/>
            <person name="Ma J."/>
        </authorList>
    </citation>
    <scope>NUCLEOTIDE SEQUENCE [LARGE SCALE GENOMIC DNA]</scope>
    <source>
        <strain evidence="5">JCM 15575</strain>
    </source>
</reference>
<accession>A0ABP4S0R8</accession>
<comment type="caution">
    <text evidence="4">The sequence shown here is derived from an EMBL/GenBank/DDBJ whole genome shotgun (WGS) entry which is preliminary data.</text>
</comment>
<dbReference type="CDD" id="cd03809">
    <property type="entry name" value="GT4_MtfB-like"/>
    <property type="match status" value="1"/>
</dbReference>
<dbReference type="Proteomes" id="UP001500596">
    <property type="component" value="Unassembled WGS sequence"/>
</dbReference>
<gene>
    <name evidence="4" type="ORF">GCM10009807_05470</name>
</gene>
<dbReference type="Pfam" id="PF13439">
    <property type="entry name" value="Glyco_transf_4"/>
    <property type="match status" value="1"/>
</dbReference>
<keyword evidence="5" id="KW-1185">Reference proteome</keyword>
<dbReference type="SUPFAM" id="SSF53756">
    <property type="entry name" value="UDP-Glycosyltransferase/glycogen phosphorylase"/>
    <property type="match status" value="1"/>
</dbReference>
<proteinExistence type="predicted"/>
<keyword evidence="2" id="KW-0808">Transferase</keyword>
<dbReference type="RefSeq" id="WP_344051359.1">
    <property type="nucleotide sequence ID" value="NZ_BAAAPK010000001.1"/>
</dbReference>
<dbReference type="PANTHER" id="PTHR46401">
    <property type="entry name" value="GLYCOSYLTRANSFERASE WBBK-RELATED"/>
    <property type="match status" value="1"/>
</dbReference>
<evidence type="ECO:0000259" key="3">
    <source>
        <dbReference type="Pfam" id="PF13439"/>
    </source>
</evidence>
<dbReference type="EMBL" id="BAAAPK010000001">
    <property type="protein sequence ID" value="GAA1664209.1"/>
    <property type="molecule type" value="Genomic_DNA"/>
</dbReference>
<dbReference type="Gene3D" id="3.40.50.2000">
    <property type="entry name" value="Glycogen Phosphorylase B"/>
    <property type="match status" value="2"/>
</dbReference>
<evidence type="ECO:0000256" key="2">
    <source>
        <dbReference type="ARBA" id="ARBA00022679"/>
    </source>
</evidence>
<evidence type="ECO:0000313" key="4">
    <source>
        <dbReference type="EMBL" id="GAA1664209.1"/>
    </source>
</evidence>
<feature type="domain" description="Glycosyltransferase subfamily 4-like N-terminal" evidence="3">
    <location>
        <begin position="108"/>
        <end position="168"/>
    </location>
</feature>